<proteinExistence type="predicted"/>
<feature type="region of interest" description="Disordered" evidence="1">
    <location>
        <begin position="320"/>
        <end position="347"/>
    </location>
</feature>
<protein>
    <submittedName>
        <fullName evidence="2">Uncharacterized protein</fullName>
    </submittedName>
</protein>
<dbReference type="PANTHER" id="PTHR33673">
    <property type="entry name" value="SUPPRESSOR SRP40-LIKE PROTEIN"/>
    <property type="match status" value="1"/>
</dbReference>
<feature type="compositionally biased region" description="Polar residues" evidence="1">
    <location>
        <begin position="56"/>
        <end position="67"/>
    </location>
</feature>
<dbReference type="OMA" id="ATIDEVC"/>
<feature type="compositionally biased region" description="Acidic residues" evidence="1">
    <location>
        <begin position="92"/>
        <end position="102"/>
    </location>
</feature>
<reference evidence="2 3" key="1">
    <citation type="journal article" date="2017" name="Mol. Plant">
        <title>The Genome of Medicinal Plant Macleaya cordata Provides New Insights into Benzylisoquinoline Alkaloids Metabolism.</title>
        <authorList>
            <person name="Liu X."/>
            <person name="Liu Y."/>
            <person name="Huang P."/>
            <person name="Ma Y."/>
            <person name="Qing Z."/>
            <person name="Tang Q."/>
            <person name="Cao H."/>
            <person name="Cheng P."/>
            <person name="Zheng Y."/>
            <person name="Yuan Z."/>
            <person name="Zhou Y."/>
            <person name="Liu J."/>
            <person name="Tang Z."/>
            <person name="Zhuo Y."/>
            <person name="Zhang Y."/>
            <person name="Yu L."/>
            <person name="Huang J."/>
            <person name="Yang P."/>
            <person name="Peng Q."/>
            <person name="Zhang J."/>
            <person name="Jiang W."/>
            <person name="Zhang Z."/>
            <person name="Lin K."/>
            <person name="Ro D.K."/>
            <person name="Chen X."/>
            <person name="Xiong X."/>
            <person name="Shang Y."/>
            <person name="Huang S."/>
            <person name="Zeng J."/>
        </authorList>
    </citation>
    <scope>NUCLEOTIDE SEQUENCE [LARGE SCALE GENOMIC DNA]</scope>
    <source>
        <strain evidence="3">cv. BLH2017</strain>
        <tissue evidence="2">Root</tissue>
    </source>
</reference>
<feature type="region of interest" description="Disordered" evidence="1">
    <location>
        <begin position="360"/>
        <end position="386"/>
    </location>
</feature>
<name>A0A200PVA6_MACCD</name>
<gene>
    <name evidence="2" type="ORF">BVC80_8787g24</name>
</gene>
<evidence type="ECO:0000313" key="3">
    <source>
        <dbReference type="Proteomes" id="UP000195402"/>
    </source>
</evidence>
<sequence>MSESLSNHKPQFSKTKSIVSSSNMLMSGDLEHEFDKTSSVMESGDGSESNRHSMTHTETTVSESDLLTPSKKSSSSSSPSSSSSSSSSGSSFDEDFFQLEDSENSKLKTGITSPHKLDDDIHLPSKDGEKDVPIVSSPKSEGSDLGSPGPTSPPAVSGMSPGLILQSGSVKQSPPIQVMDRSDEPAPYRIPSSVFARSKSITPQEWSVASNESLFSIHVGNNSFSREQMILMGRSGELGKSGELVFPLNKSGELVFPLKKSGELIIPDTKSGELINYQISAPQGSTVVQSDRKSSDLGEGLGVTEAAAETMKEVLRVAAADRNKAKTPTDGGRHSSSVSHRSDGSATSINSFAFPILTGDGGKSSSAKTDPEQQPEQQLHQQDVGATPNASGFRWFSCFSCCPFCR</sequence>
<evidence type="ECO:0000256" key="1">
    <source>
        <dbReference type="SAM" id="MobiDB-lite"/>
    </source>
</evidence>
<feature type="compositionally biased region" description="Polar residues" evidence="1">
    <location>
        <begin position="1"/>
        <end position="25"/>
    </location>
</feature>
<dbReference type="InParanoid" id="A0A200PVA6"/>
<feature type="compositionally biased region" description="Low complexity" evidence="1">
    <location>
        <begin position="69"/>
        <end position="91"/>
    </location>
</feature>
<accession>A0A200PVA6</accession>
<dbReference type="PANTHER" id="PTHR33673:SF3">
    <property type="entry name" value="SUPPRESSOR SRP40-LIKE PROTEIN"/>
    <property type="match status" value="1"/>
</dbReference>
<feature type="compositionally biased region" description="Low complexity" evidence="1">
    <location>
        <begin position="372"/>
        <end position="382"/>
    </location>
</feature>
<dbReference type="STRING" id="56857.A0A200PVA6"/>
<dbReference type="EMBL" id="MVGT01003963">
    <property type="protein sequence ID" value="OVA02157.1"/>
    <property type="molecule type" value="Genomic_DNA"/>
</dbReference>
<evidence type="ECO:0000313" key="2">
    <source>
        <dbReference type="EMBL" id="OVA02157.1"/>
    </source>
</evidence>
<keyword evidence="3" id="KW-1185">Reference proteome</keyword>
<feature type="region of interest" description="Disordered" evidence="1">
    <location>
        <begin position="1"/>
        <end position="160"/>
    </location>
</feature>
<feature type="compositionally biased region" description="Basic and acidic residues" evidence="1">
    <location>
        <begin position="115"/>
        <end position="132"/>
    </location>
</feature>
<dbReference type="OrthoDB" id="676141at2759"/>
<organism evidence="2 3">
    <name type="scientific">Macleaya cordata</name>
    <name type="common">Five-seeded plume-poppy</name>
    <name type="synonym">Bocconia cordata</name>
    <dbReference type="NCBI Taxonomy" id="56857"/>
    <lineage>
        <taxon>Eukaryota</taxon>
        <taxon>Viridiplantae</taxon>
        <taxon>Streptophyta</taxon>
        <taxon>Embryophyta</taxon>
        <taxon>Tracheophyta</taxon>
        <taxon>Spermatophyta</taxon>
        <taxon>Magnoliopsida</taxon>
        <taxon>Ranunculales</taxon>
        <taxon>Papaveraceae</taxon>
        <taxon>Papaveroideae</taxon>
        <taxon>Macleaya</taxon>
    </lineage>
</organism>
<comment type="caution">
    <text evidence="2">The sequence shown here is derived from an EMBL/GenBank/DDBJ whole genome shotgun (WGS) entry which is preliminary data.</text>
</comment>
<dbReference type="Proteomes" id="UP000195402">
    <property type="component" value="Unassembled WGS sequence"/>
</dbReference>
<dbReference type="AlphaFoldDB" id="A0A200PVA6"/>